<evidence type="ECO:0000256" key="3">
    <source>
        <dbReference type="ARBA" id="ARBA00011738"/>
    </source>
</evidence>
<comment type="catalytic activity">
    <reaction evidence="11">
        <text>D-glyceraldehyde 3-phosphate + pyruvate + H(+) = 1-deoxy-D-xylulose 5-phosphate + CO2</text>
        <dbReference type="Rhea" id="RHEA:12605"/>
        <dbReference type="ChEBI" id="CHEBI:15361"/>
        <dbReference type="ChEBI" id="CHEBI:15378"/>
        <dbReference type="ChEBI" id="CHEBI:16526"/>
        <dbReference type="ChEBI" id="CHEBI:57792"/>
        <dbReference type="ChEBI" id="CHEBI:59776"/>
        <dbReference type="EC" id="2.2.1.7"/>
    </reaction>
</comment>
<comment type="cofactor">
    <cofactor evidence="11">
        <name>Mg(2+)</name>
        <dbReference type="ChEBI" id="CHEBI:18420"/>
    </cofactor>
    <text evidence="11">Binds 1 Mg(2+) ion per subunit.</text>
</comment>
<dbReference type="GO" id="GO:0000287">
    <property type="term" value="F:magnesium ion binding"/>
    <property type="evidence" value="ECO:0007669"/>
    <property type="project" value="UniProtKB-UniRule"/>
</dbReference>
<dbReference type="InterPro" id="IPR020826">
    <property type="entry name" value="Transketolase_BS"/>
</dbReference>
<dbReference type="InterPro" id="IPR005477">
    <property type="entry name" value="Dxylulose-5-P_synthase"/>
</dbReference>
<feature type="binding site" evidence="11">
    <location>
        <position position="73"/>
    </location>
    <ligand>
        <name>thiamine diphosphate</name>
        <dbReference type="ChEBI" id="CHEBI:58937"/>
    </ligand>
</feature>
<dbReference type="AlphaFoldDB" id="A0A1E5L6A8"/>
<dbReference type="RefSeq" id="WP_069701754.1">
    <property type="nucleotide sequence ID" value="NZ_MJAT01000012.1"/>
</dbReference>
<dbReference type="PANTHER" id="PTHR43322">
    <property type="entry name" value="1-D-DEOXYXYLULOSE 5-PHOSPHATE SYNTHASE-RELATED"/>
    <property type="match status" value="1"/>
</dbReference>
<dbReference type="PANTHER" id="PTHR43322:SF5">
    <property type="entry name" value="1-DEOXY-D-XYLULOSE-5-PHOSPHATE SYNTHASE, CHLOROPLASTIC"/>
    <property type="match status" value="1"/>
</dbReference>
<evidence type="ECO:0000313" key="13">
    <source>
        <dbReference type="EMBL" id="OEH85670.1"/>
    </source>
</evidence>
<keyword evidence="6 11" id="KW-0460">Magnesium</keyword>
<dbReference type="InterPro" id="IPR029061">
    <property type="entry name" value="THDP-binding"/>
</dbReference>
<dbReference type="EMBL" id="MJAT01000012">
    <property type="protein sequence ID" value="OEH85670.1"/>
    <property type="molecule type" value="Genomic_DNA"/>
</dbReference>
<dbReference type="GO" id="GO:0009228">
    <property type="term" value="P:thiamine biosynthetic process"/>
    <property type="evidence" value="ECO:0007669"/>
    <property type="project" value="UniProtKB-UniRule"/>
</dbReference>
<dbReference type="STRING" id="1390249.BHU72_02415"/>
<dbReference type="SMART" id="SM00861">
    <property type="entry name" value="Transket_pyr"/>
    <property type="match status" value="1"/>
</dbReference>
<dbReference type="HAMAP" id="MF_00315">
    <property type="entry name" value="DXP_synth"/>
    <property type="match status" value="1"/>
</dbReference>
<dbReference type="PROSITE" id="PS00801">
    <property type="entry name" value="TRANSKETOLASE_1"/>
    <property type="match status" value="1"/>
</dbReference>
<name>A0A1E5L6A8_9FIRM</name>
<organism evidence="13 14">
    <name type="scientific">Desulfuribacillus stibiiarsenatis</name>
    <dbReference type="NCBI Taxonomy" id="1390249"/>
    <lineage>
        <taxon>Bacteria</taxon>
        <taxon>Bacillati</taxon>
        <taxon>Bacillota</taxon>
        <taxon>Desulfuribacillia</taxon>
        <taxon>Desulfuribacillales</taxon>
        <taxon>Desulfuribacillaceae</taxon>
        <taxon>Desulfuribacillus</taxon>
    </lineage>
</organism>
<evidence type="ECO:0000256" key="11">
    <source>
        <dbReference type="HAMAP-Rule" id="MF_00315"/>
    </source>
</evidence>
<dbReference type="SUPFAM" id="SSF52518">
    <property type="entry name" value="Thiamin diphosphate-binding fold (THDP-binding)"/>
    <property type="match status" value="2"/>
</dbReference>
<comment type="subunit">
    <text evidence="3 11">Homodimer.</text>
</comment>
<evidence type="ECO:0000256" key="10">
    <source>
        <dbReference type="ARBA" id="ARBA00055605"/>
    </source>
</evidence>
<sequence length="632" mass="69375">MTLLKTISSPETVKQLNANEKRQLAAEIRDFLIEKVSKTGGHLGPNLGVVELTIALHSVFESPKDKIVWDVGHQSYVHKILTGRKDEFEGLRCYKGISGFPKCKESEHDVFETGHSSTSISAALGMAIAGQLRNEEYHSIAVIGDGAMTGGMALEALNHAGHGDANLIVILNDNEMSIAPNVGALSNYLTRVRTDPNYSRAKDDIELFFKKIPAIGNTMLKTAERIKDSLKYLFVSGMLFEELGFTYLGPIDGHNIEDLEMTFQQAKKCKGPILVHILTKKGQGYEPAIENPDLFHGVGPFCIDTGRPIKEPCPPSFTQVFGETLVELAEKDPNIIAITAAMPTGTGLKAFAQKFPKRFIDVGIAEQHAVTLAAGLARQGFRPVFAVYSTFLQRGYDQVLHDVCLQNLPVIFAIDRAGLVGQDGETHHGVFDISYLRHIPNLTIMMPKDEEELRQMMCTALSMQSPVAIRYPRLNGYGIPQSSLSPLLTGKMESIRQGKDLTIVAIGPMVELANEVANVLDGKGIHTTVINGRFIKPLDGAMLHNLATGGRPIFVLEEHALQGGFGSAILEFMESEQLDTSVVRRFGIPDEFVEHGTRDQLLEQLGLTAEKIAFQAQKHLLEYNAYNKTASL</sequence>
<comment type="caution">
    <text evidence="13">The sequence shown here is derived from an EMBL/GenBank/DDBJ whole genome shotgun (WGS) entry which is preliminary data.</text>
</comment>
<evidence type="ECO:0000256" key="6">
    <source>
        <dbReference type="ARBA" id="ARBA00022842"/>
    </source>
</evidence>
<protein>
    <recommendedName>
        <fullName evidence="11">1-deoxy-D-xylulose-5-phosphate synthase</fullName>
        <ecNumber evidence="11">2.2.1.7</ecNumber>
    </recommendedName>
    <alternativeName>
        <fullName evidence="11">1-deoxyxylulose-5-phosphate synthase</fullName>
        <shortName evidence="11">DXP synthase</shortName>
        <shortName evidence="11">DXPS</shortName>
    </alternativeName>
</protein>
<feature type="binding site" evidence="11">
    <location>
        <position position="145"/>
    </location>
    <ligand>
        <name>Mg(2+)</name>
        <dbReference type="ChEBI" id="CHEBI:18420"/>
    </ligand>
</feature>
<feature type="binding site" evidence="11">
    <location>
        <position position="174"/>
    </location>
    <ligand>
        <name>thiamine diphosphate</name>
        <dbReference type="ChEBI" id="CHEBI:58937"/>
    </ligand>
</feature>
<dbReference type="Pfam" id="PF02779">
    <property type="entry name" value="Transket_pyr"/>
    <property type="match status" value="1"/>
</dbReference>
<dbReference type="GO" id="GO:0005829">
    <property type="term" value="C:cytosol"/>
    <property type="evidence" value="ECO:0007669"/>
    <property type="project" value="TreeGrafter"/>
</dbReference>
<evidence type="ECO:0000256" key="9">
    <source>
        <dbReference type="ARBA" id="ARBA00023229"/>
    </source>
</evidence>
<feature type="binding site" evidence="11">
    <location>
        <begin position="146"/>
        <end position="147"/>
    </location>
    <ligand>
        <name>thiamine diphosphate</name>
        <dbReference type="ChEBI" id="CHEBI:58937"/>
    </ligand>
</feature>
<dbReference type="GO" id="GO:0008661">
    <property type="term" value="F:1-deoxy-D-xylulose-5-phosphate synthase activity"/>
    <property type="evidence" value="ECO:0007669"/>
    <property type="project" value="UniProtKB-UniRule"/>
</dbReference>
<dbReference type="NCBIfam" id="TIGR00204">
    <property type="entry name" value="dxs"/>
    <property type="match status" value="1"/>
</dbReference>
<evidence type="ECO:0000256" key="2">
    <source>
        <dbReference type="ARBA" id="ARBA00011081"/>
    </source>
</evidence>
<dbReference type="Proteomes" id="UP000095255">
    <property type="component" value="Unassembled WGS sequence"/>
</dbReference>
<feature type="binding site" evidence="11">
    <location>
        <begin position="114"/>
        <end position="116"/>
    </location>
    <ligand>
        <name>thiamine diphosphate</name>
        <dbReference type="ChEBI" id="CHEBI:58937"/>
    </ligand>
</feature>
<keyword evidence="8 11" id="KW-0786">Thiamine pyrophosphate</keyword>
<gene>
    <name evidence="11" type="primary">dxs</name>
    <name evidence="13" type="ORF">BHU72_02415</name>
</gene>
<dbReference type="EC" id="2.2.1.7" evidence="11"/>
<evidence type="ECO:0000256" key="7">
    <source>
        <dbReference type="ARBA" id="ARBA00022977"/>
    </source>
</evidence>
<dbReference type="Pfam" id="PF02780">
    <property type="entry name" value="Transketolase_C"/>
    <property type="match status" value="1"/>
</dbReference>
<feature type="binding site" evidence="11">
    <location>
        <position position="285"/>
    </location>
    <ligand>
        <name>thiamine diphosphate</name>
        <dbReference type="ChEBI" id="CHEBI:58937"/>
    </ligand>
</feature>
<comment type="function">
    <text evidence="10 11">Catalyzes the acyloin condensation reaction between C atoms 2 and 3 of pyruvate and glyceraldehyde 3-phosphate to yield 1-deoxy-D-xylulose-5-phosphate (DXP).</text>
</comment>
<keyword evidence="9 11" id="KW-0414">Isoprene biosynthesis</keyword>
<evidence type="ECO:0000256" key="8">
    <source>
        <dbReference type="ARBA" id="ARBA00023052"/>
    </source>
</evidence>
<dbReference type="InterPro" id="IPR049557">
    <property type="entry name" value="Transketolase_CS"/>
</dbReference>
<dbReference type="InterPro" id="IPR009014">
    <property type="entry name" value="Transketo_C/PFOR_II"/>
</dbReference>
<evidence type="ECO:0000256" key="4">
    <source>
        <dbReference type="ARBA" id="ARBA00022679"/>
    </source>
</evidence>
<dbReference type="NCBIfam" id="NF003933">
    <property type="entry name" value="PRK05444.2-2"/>
    <property type="match status" value="1"/>
</dbReference>
<feature type="domain" description="Transketolase-like pyrimidine-binding" evidence="12">
    <location>
        <begin position="315"/>
        <end position="479"/>
    </location>
</feature>
<dbReference type="Pfam" id="PF13292">
    <property type="entry name" value="DXP_synthase_N"/>
    <property type="match status" value="1"/>
</dbReference>
<dbReference type="GO" id="GO:0016114">
    <property type="term" value="P:terpenoid biosynthetic process"/>
    <property type="evidence" value="ECO:0007669"/>
    <property type="project" value="UniProtKB-UniRule"/>
</dbReference>
<dbReference type="SUPFAM" id="SSF52922">
    <property type="entry name" value="TK C-terminal domain-like"/>
    <property type="match status" value="1"/>
</dbReference>
<dbReference type="GO" id="GO:0030976">
    <property type="term" value="F:thiamine pyrophosphate binding"/>
    <property type="evidence" value="ECO:0007669"/>
    <property type="project" value="UniProtKB-UniRule"/>
</dbReference>
<dbReference type="InterPro" id="IPR005475">
    <property type="entry name" value="Transketolase-like_Pyr-bd"/>
</dbReference>
<keyword evidence="5 11" id="KW-0479">Metal-binding</keyword>
<dbReference type="CDD" id="cd07033">
    <property type="entry name" value="TPP_PYR_DXS_TK_like"/>
    <property type="match status" value="1"/>
</dbReference>
<evidence type="ECO:0000256" key="1">
    <source>
        <dbReference type="ARBA" id="ARBA00004980"/>
    </source>
</evidence>
<evidence type="ECO:0000256" key="5">
    <source>
        <dbReference type="ARBA" id="ARBA00022723"/>
    </source>
</evidence>
<proteinExistence type="inferred from homology"/>
<feature type="binding site" evidence="11">
    <location>
        <position position="366"/>
    </location>
    <ligand>
        <name>thiamine diphosphate</name>
        <dbReference type="ChEBI" id="CHEBI:58937"/>
    </ligand>
</feature>
<dbReference type="FunFam" id="3.40.50.920:FF:000002">
    <property type="entry name" value="1-deoxy-D-xylulose-5-phosphate synthase"/>
    <property type="match status" value="1"/>
</dbReference>
<keyword evidence="4 11" id="KW-0808">Transferase</keyword>
<evidence type="ECO:0000313" key="14">
    <source>
        <dbReference type="Proteomes" id="UP000095255"/>
    </source>
</evidence>
<dbReference type="UniPathway" id="UPA00064">
    <property type="reaction ID" value="UER00091"/>
</dbReference>
<keyword evidence="14" id="KW-1185">Reference proteome</keyword>
<dbReference type="Gene3D" id="3.40.50.970">
    <property type="match status" value="2"/>
</dbReference>
<feature type="binding site" evidence="11">
    <location>
        <position position="174"/>
    </location>
    <ligand>
        <name>Mg(2+)</name>
        <dbReference type="ChEBI" id="CHEBI:18420"/>
    </ligand>
</feature>
<dbReference type="InterPro" id="IPR033248">
    <property type="entry name" value="Transketolase_C"/>
</dbReference>
<comment type="pathway">
    <text evidence="1 11">Metabolic intermediate biosynthesis; 1-deoxy-D-xylulose 5-phosphate biosynthesis; 1-deoxy-D-xylulose 5-phosphate from D-glyceraldehyde 3-phosphate and pyruvate: step 1/1.</text>
</comment>
<dbReference type="GO" id="GO:0019288">
    <property type="term" value="P:isopentenyl diphosphate biosynthetic process, methylerythritol 4-phosphate pathway"/>
    <property type="evidence" value="ECO:0007669"/>
    <property type="project" value="TreeGrafter"/>
</dbReference>
<dbReference type="PROSITE" id="PS00802">
    <property type="entry name" value="TRANSKETOLASE_2"/>
    <property type="match status" value="1"/>
</dbReference>
<comment type="similarity">
    <text evidence="2 11">Belongs to the transketolase family. DXPS subfamily.</text>
</comment>
<dbReference type="CDD" id="cd02007">
    <property type="entry name" value="TPP_DXS"/>
    <property type="match status" value="1"/>
</dbReference>
<dbReference type="Gene3D" id="3.40.50.920">
    <property type="match status" value="1"/>
</dbReference>
<dbReference type="FunFam" id="3.40.50.970:FF:000005">
    <property type="entry name" value="1-deoxy-D-xylulose-5-phosphate synthase"/>
    <property type="match status" value="1"/>
</dbReference>
<comment type="cofactor">
    <cofactor evidence="11">
        <name>thiamine diphosphate</name>
        <dbReference type="ChEBI" id="CHEBI:58937"/>
    </cofactor>
    <text evidence="11">Binds 1 thiamine pyrophosphate per subunit.</text>
</comment>
<evidence type="ECO:0000259" key="12">
    <source>
        <dbReference type="SMART" id="SM00861"/>
    </source>
</evidence>
<keyword evidence="7 11" id="KW-0784">Thiamine biosynthesis</keyword>
<reference evidence="13 14" key="1">
    <citation type="submission" date="2016-09" db="EMBL/GenBank/DDBJ databases">
        <title>Desulfuribacillus arsenicus sp. nov., an obligately anaerobic, dissimilatory arsenic- and antimonate-reducing bacterium isolated from anoxic sediments.</title>
        <authorList>
            <person name="Abin C.A."/>
            <person name="Hollibaugh J.T."/>
        </authorList>
    </citation>
    <scope>NUCLEOTIDE SEQUENCE [LARGE SCALE GENOMIC DNA]</scope>
    <source>
        <strain evidence="13 14">MLFW-2</strain>
    </source>
</reference>
<accession>A0A1E5L6A8</accession>